<name>A0AB39UUU6_9GAMM</name>
<protein>
    <recommendedName>
        <fullName evidence="3">DUF1275 domain-containing protein</fullName>
    </recommendedName>
</protein>
<feature type="transmembrane region" description="Helical" evidence="1">
    <location>
        <begin position="92"/>
        <end position="111"/>
    </location>
</feature>
<accession>A0AB39UUU6</accession>
<dbReference type="EMBL" id="CP154858">
    <property type="protein sequence ID" value="XDT71779.1"/>
    <property type="molecule type" value="Genomic_DNA"/>
</dbReference>
<reference evidence="2" key="1">
    <citation type="submission" date="2024-05" db="EMBL/GenBank/DDBJ databases">
        <title>Genome sequencing of novel strain.</title>
        <authorList>
            <person name="Ganbat D."/>
            <person name="Ganbat S."/>
            <person name="Lee S.-J."/>
        </authorList>
    </citation>
    <scope>NUCLEOTIDE SEQUENCE</scope>
    <source>
        <strain evidence="2">SMD15-11</strain>
    </source>
</reference>
<keyword evidence="1" id="KW-1133">Transmembrane helix</keyword>
<dbReference type="RefSeq" id="WP_369600803.1">
    <property type="nucleotide sequence ID" value="NZ_CP154858.1"/>
</dbReference>
<feature type="transmembrane region" description="Helical" evidence="1">
    <location>
        <begin position="9"/>
        <end position="33"/>
    </location>
</feature>
<evidence type="ECO:0000256" key="1">
    <source>
        <dbReference type="SAM" id="Phobius"/>
    </source>
</evidence>
<keyword evidence="1" id="KW-0472">Membrane</keyword>
<feature type="transmembrane region" description="Helical" evidence="1">
    <location>
        <begin position="117"/>
        <end position="135"/>
    </location>
</feature>
<gene>
    <name evidence="2" type="ORF">AAIA72_13345</name>
</gene>
<keyword evidence="1" id="KW-0812">Transmembrane</keyword>
<evidence type="ECO:0008006" key="3">
    <source>
        <dbReference type="Google" id="ProtNLM"/>
    </source>
</evidence>
<organism evidence="2">
    <name type="scientific">Thermohahella caldifontis</name>
    <dbReference type="NCBI Taxonomy" id="3142973"/>
    <lineage>
        <taxon>Bacteria</taxon>
        <taxon>Pseudomonadati</taxon>
        <taxon>Pseudomonadota</taxon>
        <taxon>Gammaproteobacteria</taxon>
        <taxon>Oceanospirillales</taxon>
        <taxon>Hahellaceae</taxon>
        <taxon>Thermohahella</taxon>
    </lineage>
</organism>
<feature type="transmembrane region" description="Helical" evidence="1">
    <location>
        <begin position="61"/>
        <end position="80"/>
    </location>
</feature>
<sequence length="148" mass="15667">MNKTLNYRAVLAGLAVNLLGSFIGSILVLNVYASRLVSSGMTTAEVEKAIMDALMNPNDHAGLFLALLATGAVFDALSGYVTARRAGYLELWHVLALVGLLAVMQVGAGVVGGGVTVWYWLALISTIAAAFWGGWRAKIRRLKVESGT</sequence>
<evidence type="ECO:0000313" key="2">
    <source>
        <dbReference type="EMBL" id="XDT71779.1"/>
    </source>
</evidence>
<dbReference type="KEGG" id="tcd:AAIA72_13345"/>
<dbReference type="AlphaFoldDB" id="A0AB39UUU6"/>
<proteinExistence type="predicted"/>